<keyword evidence="2" id="KW-1185">Reference proteome</keyword>
<accession>A0A1R3GMT9</accession>
<evidence type="ECO:0000313" key="1">
    <source>
        <dbReference type="EMBL" id="OMO59403.1"/>
    </source>
</evidence>
<sequence length="161" mass="18101">MPSRCLLQAVSAVLRKKTVYEVDVQIVLEEPKVWSDTNAADAFNQENNDYANIESSGKLTDNQENNDEFHFSIAESGGQEITRVQQTEYANTAPHKLQVDLQQVINSNWRFIACDESLKGGEKVCKDVVAELTKAMERRGLLLEILSLLSHKAVRSYSQQA</sequence>
<organism evidence="1 2">
    <name type="scientific">Corchorus capsularis</name>
    <name type="common">Jute</name>
    <dbReference type="NCBI Taxonomy" id="210143"/>
    <lineage>
        <taxon>Eukaryota</taxon>
        <taxon>Viridiplantae</taxon>
        <taxon>Streptophyta</taxon>
        <taxon>Embryophyta</taxon>
        <taxon>Tracheophyta</taxon>
        <taxon>Spermatophyta</taxon>
        <taxon>Magnoliopsida</taxon>
        <taxon>eudicotyledons</taxon>
        <taxon>Gunneridae</taxon>
        <taxon>Pentapetalae</taxon>
        <taxon>rosids</taxon>
        <taxon>malvids</taxon>
        <taxon>Malvales</taxon>
        <taxon>Malvaceae</taxon>
        <taxon>Grewioideae</taxon>
        <taxon>Apeibeae</taxon>
        <taxon>Corchorus</taxon>
    </lineage>
</organism>
<reference evidence="1 2" key="1">
    <citation type="submission" date="2013-09" db="EMBL/GenBank/DDBJ databases">
        <title>Corchorus capsularis genome sequencing.</title>
        <authorList>
            <person name="Alam M."/>
            <person name="Haque M.S."/>
            <person name="Islam M.S."/>
            <person name="Emdad E.M."/>
            <person name="Islam M.M."/>
            <person name="Ahmed B."/>
            <person name="Halim A."/>
            <person name="Hossen Q.M.M."/>
            <person name="Hossain M.Z."/>
            <person name="Ahmed R."/>
            <person name="Khan M.M."/>
            <person name="Islam R."/>
            <person name="Rashid M.M."/>
            <person name="Khan S.A."/>
            <person name="Rahman M.S."/>
            <person name="Alam M."/>
        </authorList>
    </citation>
    <scope>NUCLEOTIDE SEQUENCE [LARGE SCALE GENOMIC DNA]</scope>
    <source>
        <strain evidence="2">cv. CVL-1</strain>
        <tissue evidence="1">Whole seedling</tissue>
    </source>
</reference>
<gene>
    <name evidence="1" type="ORF">CCACVL1_24846</name>
</gene>
<evidence type="ECO:0000313" key="2">
    <source>
        <dbReference type="Proteomes" id="UP000188268"/>
    </source>
</evidence>
<protein>
    <submittedName>
        <fullName evidence="1">Uncharacterized protein</fullName>
    </submittedName>
</protein>
<name>A0A1R3GMT9_COCAP</name>
<dbReference type="AlphaFoldDB" id="A0A1R3GMT9"/>
<dbReference type="EMBL" id="AWWV01013959">
    <property type="protein sequence ID" value="OMO59403.1"/>
    <property type="molecule type" value="Genomic_DNA"/>
</dbReference>
<dbReference type="Gramene" id="OMO59403">
    <property type="protein sequence ID" value="OMO59403"/>
    <property type="gene ID" value="CCACVL1_24846"/>
</dbReference>
<proteinExistence type="predicted"/>
<comment type="caution">
    <text evidence="1">The sequence shown here is derived from an EMBL/GenBank/DDBJ whole genome shotgun (WGS) entry which is preliminary data.</text>
</comment>
<dbReference type="Proteomes" id="UP000188268">
    <property type="component" value="Unassembled WGS sequence"/>
</dbReference>